<dbReference type="RefSeq" id="WP_005355599.1">
    <property type="nucleotide sequence ID" value="NZ_APVG01000033.1"/>
</dbReference>
<accession>N9VIT6</accession>
<dbReference type="PATRIC" id="fig|1268237.3.peg.2540"/>
<dbReference type="Proteomes" id="UP000023775">
    <property type="component" value="Unassembled WGS sequence"/>
</dbReference>
<name>N9VIT6_9GAMM</name>
<sequence>MTHQDQIELAPLLTRLTPGAHVLISGDDGHLCSALREAGMVVSACCDDIPAAMAASARGGVPVRAVPLHRMSSVVPFDGVCRVGDRHHWQADLKALSRLLKPAYPPARTGRAAHHPAPRMASGRGNSVARLNRPAASGFL</sequence>
<evidence type="ECO:0000313" key="2">
    <source>
        <dbReference type="EMBL" id="ENY71533.1"/>
    </source>
</evidence>
<feature type="region of interest" description="Disordered" evidence="1">
    <location>
        <begin position="105"/>
        <end position="128"/>
    </location>
</feature>
<evidence type="ECO:0000313" key="3">
    <source>
        <dbReference type="Proteomes" id="UP000023775"/>
    </source>
</evidence>
<proteinExistence type="predicted"/>
<dbReference type="AlphaFoldDB" id="N9VIT6"/>
<gene>
    <name evidence="2" type="ORF">G114_12899</name>
</gene>
<evidence type="ECO:0000256" key="1">
    <source>
        <dbReference type="SAM" id="MobiDB-lite"/>
    </source>
</evidence>
<dbReference type="EMBL" id="APVG01000033">
    <property type="protein sequence ID" value="ENY71533.1"/>
    <property type="molecule type" value="Genomic_DNA"/>
</dbReference>
<comment type="caution">
    <text evidence="2">The sequence shown here is derived from an EMBL/GenBank/DDBJ whole genome shotgun (WGS) entry which is preliminary data.</text>
</comment>
<dbReference type="OrthoDB" id="9804086at2"/>
<reference evidence="2 3" key="1">
    <citation type="journal article" date="2013" name="Genome Announc.">
        <title>Draft Genome Sequence of the Aeromonas diversa Type Strain.</title>
        <authorList>
            <person name="Farfan M."/>
            <person name="Spataro N."/>
            <person name="Sanglas A."/>
            <person name="Albarral V."/>
            <person name="Loren J.G."/>
            <person name="Bosch E."/>
            <person name="Fuste M.C."/>
        </authorList>
    </citation>
    <scope>NUCLEOTIDE SEQUENCE [LARGE SCALE GENOMIC DNA]</scope>
    <source>
        <strain evidence="2 3">2478-85</strain>
    </source>
</reference>
<organism evidence="2 3">
    <name type="scientific">Aeromonas diversa CDC 2478-85</name>
    <dbReference type="NCBI Taxonomy" id="1268237"/>
    <lineage>
        <taxon>Bacteria</taxon>
        <taxon>Pseudomonadati</taxon>
        <taxon>Pseudomonadota</taxon>
        <taxon>Gammaproteobacteria</taxon>
        <taxon>Aeromonadales</taxon>
        <taxon>Aeromonadaceae</taxon>
        <taxon>Aeromonas</taxon>
    </lineage>
</organism>
<protein>
    <submittedName>
        <fullName evidence="2">Uncharacterized protein</fullName>
    </submittedName>
</protein>
<keyword evidence="3" id="KW-1185">Reference proteome</keyword>